<evidence type="ECO:0000313" key="1">
    <source>
        <dbReference type="EMBL" id="KAK4096106.1"/>
    </source>
</evidence>
<gene>
    <name evidence="1" type="ORF">N658DRAFT_490200</name>
</gene>
<dbReference type="EMBL" id="MU863738">
    <property type="protein sequence ID" value="KAK4096106.1"/>
    <property type="molecule type" value="Genomic_DNA"/>
</dbReference>
<sequence length="156" mass="17433">MPATIRLDHRGLITCSSALRNNADVIEQATHVAAAEELCRVLWDGRGTIESLVRHHLRLGVGDFCVVAPCDRWTRGGFNVCVPVETRSRRSAHSPPTRLMFRCPMPHKLAEARHPGTVDEKLSCEVGTYVWMQDRCSDIRIPHLYCTALASLTIAM</sequence>
<proteinExistence type="predicted"/>
<accession>A0AAN6PVG4</accession>
<dbReference type="AlphaFoldDB" id="A0AAN6PVG4"/>
<dbReference type="Proteomes" id="UP001305647">
    <property type="component" value="Unassembled WGS sequence"/>
</dbReference>
<evidence type="ECO:0000313" key="2">
    <source>
        <dbReference type="Proteomes" id="UP001305647"/>
    </source>
</evidence>
<name>A0AAN6PVG4_9PEZI</name>
<comment type="caution">
    <text evidence="1">The sequence shown here is derived from an EMBL/GenBank/DDBJ whole genome shotgun (WGS) entry which is preliminary data.</text>
</comment>
<organism evidence="1 2">
    <name type="scientific">Parathielavia hyrcaniae</name>
    <dbReference type="NCBI Taxonomy" id="113614"/>
    <lineage>
        <taxon>Eukaryota</taxon>
        <taxon>Fungi</taxon>
        <taxon>Dikarya</taxon>
        <taxon>Ascomycota</taxon>
        <taxon>Pezizomycotina</taxon>
        <taxon>Sordariomycetes</taxon>
        <taxon>Sordariomycetidae</taxon>
        <taxon>Sordariales</taxon>
        <taxon>Chaetomiaceae</taxon>
        <taxon>Parathielavia</taxon>
    </lineage>
</organism>
<reference evidence="1" key="2">
    <citation type="submission" date="2023-05" db="EMBL/GenBank/DDBJ databases">
        <authorList>
            <consortium name="Lawrence Berkeley National Laboratory"/>
            <person name="Steindorff A."/>
            <person name="Hensen N."/>
            <person name="Bonometti L."/>
            <person name="Westerberg I."/>
            <person name="Brannstrom I.O."/>
            <person name="Guillou S."/>
            <person name="Cros-Aarteil S."/>
            <person name="Calhoun S."/>
            <person name="Haridas S."/>
            <person name="Kuo A."/>
            <person name="Mondo S."/>
            <person name="Pangilinan J."/>
            <person name="Riley R."/>
            <person name="Labutti K."/>
            <person name="Andreopoulos B."/>
            <person name="Lipzen A."/>
            <person name="Chen C."/>
            <person name="Yanf M."/>
            <person name="Daum C."/>
            <person name="Ng V."/>
            <person name="Clum A."/>
            <person name="Ohm R."/>
            <person name="Martin F."/>
            <person name="Silar P."/>
            <person name="Natvig D."/>
            <person name="Lalanne C."/>
            <person name="Gautier V."/>
            <person name="Ament-Velasquez S.L."/>
            <person name="Kruys A."/>
            <person name="Hutchinson M.I."/>
            <person name="Powell A.J."/>
            <person name="Barry K."/>
            <person name="Miller A.N."/>
            <person name="Grigoriev I.V."/>
            <person name="Debuchy R."/>
            <person name="Gladieux P."/>
            <person name="Thoren M.H."/>
            <person name="Johannesson H."/>
        </authorList>
    </citation>
    <scope>NUCLEOTIDE SEQUENCE</scope>
    <source>
        <strain evidence="1">CBS 757.83</strain>
    </source>
</reference>
<reference evidence="1" key="1">
    <citation type="journal article" date="2023" name="Mol. Phylogenet. Evol.">
        <title>Genome-scale phylogeny and comparative genomics of the fungal order Sordariales.</title>
        <authorList>
            <person name="Hensen N."/>
            <person name="Bonometti L."/>
            <person name="Westerberg I."/>
            <person name="Brannstrom I.O."/>
            <person name="Guillou S."/>
            <person name="Cros-Aarteil S."/>
            <person name="Calhoun S."/>
            <person name="Haridas S."/>
            <person name="Kuo A."/>
            <person name="Mondo S."/>
            <person name="Pangilinan J."/>
            <person name="Riley R."/>
            <person name="LaButti K."/>
            <person name="Andreopoulos B."/>
            <person name="Lipzen A."/>
            <person name="Chen C."/>
            <person name="Yan M."/>
            <person name="Daum C."/>
            <person name="Ng V."/>
            <person name="Clum A."/>
            <person name="Steindorff A."/>
            <person name="Ohm R.A."/>
            <person name="Martin F."/>
            <person name="Silar P."/>
            <person name="Natvig D.O."/>
            <person name="Lalanne C."/>
            <person name="Gautier V."/>
            <person name="Ament-Velasquez S.L."/>
            <person name="Kruys A."/>
            <person name="Hutchinson M.I."/>
            <person name="Powell A.J."/>
            <person name="Barry K."/>
            <person name="Miller A.N."/>
            <person name="Grigoriev I.V."/>
            <person name="Debuchy R."/>
            <person name="Gladieux P."/>
            <person name="Hiltunen Thoren M."/>
            <person name="Johannesson H."/>
        </authorList>
    </citation>
    <scope>NUCLEOTIDE SEQUENCE</scope>
    <source>
        <strain evidence="1">CBS 757.83</strain>
    </source>
</reference>
<protein>
    <submittedName>
        <fullName evidence="1">Uncharacterized protein</fullName>
    </submittedName>
</protein>
<keyword evidence="2" id="KW-1185">Reference proteome</keyword>